<reference evidence="1 2" key="1">
    <citation type="submission" date="2015-02" db="EMBL/GenBank/DDBJ databases">
        <title>Draft genome of a novel marine cyanobacterium (Chroococcales) isolated from South Atlantic Ocean.</title>
        <authorList>
            <person name="Rigonato J."/>
            <person name="Alvarenga D.O."/>
            <person name="Branco L.H."/>
            <person name="Varani A.M."/>
            <person name="Brandini F.P."/>
            <person name="Fiore M.F."/>
        </authorList>
    </citation>
    <scope>NUCLEOTIDE SEQUENCE [LARGE SCALE GENOMIC DNA]</scope>
    <source>
        <strain evidence="1 2">CENA595</strain>
    </source>
</reference>
<accession>A0A0D8ZLC3</accession>
<gene>
    <name evidence="1" type="ORF">UH38_22675</name>
</gene>
<dbReference type="AlphaFoldDB" id="A0A0D8ZLC3"/>
<sequence>MVSSLVVACNPTPNYSREECDRRALQQQYAKECYQNYPVNHPYFIGSGGYGGGYTGGGYYRRTTTGTGKSTVTKFAPIRTGVGRSGFGSFGRGGSGGS</sequence>
<organism evidence="1 2">
    <name type="scientific">Aliterella atlantica CENA595</name>
    <dbReference type="NCBI Taxonomy" id="1618023"/>
    <lineage>
        <taxon>Bacteria</taxon>
        <taxon>Bacillati</taxon>
        <taxon>Cyanobacteriota</taxon>
        <taxon>Cyanophyceae</taxon>
        <taxon>Chroococcidiopsidales</taxon>
        <taxon>Aliterellaceae</taxon>
        <taxon>Aliterella</taxon>
    </lineage>
</organism>
<dbReference type="RefSeq" id="WP_045056984.1">
    <property type="nucleotide sequence ID" value="NZ_CAWMDP010000036.1"/>
</dbReference>
<evidence type="ECO:0000313" key="2">
    <source>
        <dbReference type="Proteomes" id="UP000032452"/>
    </source>
</evidence>
<comment type="caution">
    <text evidence="1">The sequence shown here is derived from an EMBL/GenBank/DDBJ whole genome shotgun (WGS) entry which is preliminary data.</text>
</comment>
<dbReference type="Proteomes" id="UP000032452">
    <property type="component" value="Unassembled WGS sequence"/>
</dbReference>
<name>A0A0D8ZLC3_9CYAN</name>
<dbReference type="OrthoDB" id="9902420at2"/>
<proteinExistence type="predicted"/>
<evidence type="ECO:0000313" key="1">
    <source>
        <dbReference type="EMBL" id="KJH69638.1"/>
    </source>
</evidence>
<keyword evidence="2" id="KW-1185">Reference proteome</keyword>
<dbReference type="EMBL" id="JYON01000037">
    <property type="protein sequence ID" value="KJH69638.1"/>
    <property type="molecule type" value="Genomic_DNA"/>
</dbReference>
<protein>
    <submittedName>
        <fullName evidence="1">Uncharacterized protein</fullName>
    </submittedName>
</protein>